<proteinExistence type="predicted"/>
<evidence type="ECO:0000313" key="2">
    <source>
        <dbReference type="Ensembl" id="ENSSFAP00005015393.1"/>
    </source>
</evidence>
<dbReference type="Proteomes" id="UP000472267">
    <property type="component" value="Chromosome 5"/>
</dbReference>
<dbReference type="Pfam" id="PF07686">
    <property type="entry name" value="V-set"/>
    <property type="match status" value="1"/>
</dbReference>
<dbReference type="InterPro" id="IPR007110">
    <property type="entry name" value="Ig-like_dom"/>
</dbReference>
<reference evidence="2" key="3">
    <citation type="submission" date="2025-09" db="UniProtKB">
        <authorList>
            <consortium name="Ensembl"/>
        </authorList>
    </citation>
    <scope>IDENTIFICATION</scope>
</reference>
<keyword evidence="3" id="KW-1185">Reference proteome</keyword>
<dbReference type="Gene3D" id="2.60.40.10">
    <property type="entry name" value="Immunoglobulins"/>
    <property type="match status" value="1"/>
</dbReference>
<feature type="domain" description="Ig-like" evidence="1">
    <location>
        <begin position="18"/>
        <end position="113"/>
    </location>
</feature>
<organism evidence="2 3">
    <name type="scientific">Salarias fasciatus</name>
    <name type="common">Jewelled blenny</name>
    <name type="synonym">Blennius fasciatus</name>
    <dbReference type="NCBI Taxonomy" id="181472"/>
    <lineage>
        <taxon>Eukaryota</taxon>
        <taxon>Metazoa</taxon>
        <taxon>Chordata</taxon>
        <taxon>Craniata</taxon>
        <taxon>Vertebrata</taxon>
        <taxon>Euteleostomi</taxon>
        <taxon>Actinopterygii</taxon>
        <taxon>Neopterygii</taxon>
        <taxon>Teleostei</taxon>
        <taxon>Neoteleostei</taxon>
        <taxon>Acanthomorphata</taxon>
        <taxon>Ovalentaria</taxon>
        <taxon>Blenniimorphae</taxon>
        <taxon>Blenniiformes</taxon>
        <taxon>Blennioidei</taxon>
        <taxon>Blenniidae</taxon>
        <taxon>Salariinae</taxon>
        <taxon>Salarias</taxon>
    </lineage>
</organism>
<name>A0A672G937_SALFA</name>
<reference evidence="2" key="1">
    <citation type="submission" date="2019-06" db="EMBL/GenBank/DDBJ databases">
        <authorList>
            <consortium name="Wellcome Sanger Institute Data Sharing"/>
        </authorList>
    </citation>
    <scope>NUCLEOTIDE SEQUENCE [LARGE SCALE GENOMIC DNA]</scope>
</reference>
<dbReference type="InterPro" id="IPR036179">
    <property type="entry name" value="Ig-like_dom_sf"/>
</dbReference>
<dbReference type="PROSITE" id="PS50835">
    <property type="entry name" value="IG_LIKE"/>
    <property type="match status" value="1"/>
</dbReference>
<reference evidence="2" key="2">
    <citation type="submission" date="2025-08" db="UniProtKB">
        <authorList>
            <consortium name="Ensembl"/>
        </authorList>
    </citation>
    <scope>IDENTIFICATION</scope>
</reference>
<protein>
    <recommendedName>
        <fullName evidence="1">Ig-like domain-containing protein</fullName>
    </recommendedName>
</protein>
<sequence length="150" mass="17063">MGCTDDYSLHLFFLFSLPGSEVIRKIVNEDQDALLSCALDGTNIAKDVFDWKMDGSSNREVFYYTKGSHYLNGLPGQDVHFKDRVFHFTEQLAVGNASIVITKTQVTDSGNYTFLVIFCSLRTVLLSLLQTVEFNFRAINVCRVWLFLQT</sequence>
<dbReference type="Ensembl" id="ENSSFAT00005016028.1">
    <property type="protein sequence ID" value="ENSSFAP00005015393.1"/>
    <property type="gene ID" value="ENSSFAG00005008242.1"/>
</dbReference>
<accession>A0A672G937</accession>
<dbReference type="AlphaFoldDB" id="A0A672G937"/>
<evidence type="ECO:0000259" key="1">
    <source>
        <dbReference type="PROSITE" id="PS50835"/>
    </source>
</evidence>
<dbReference type="InParanoid" id="A0A672G937"/>
<dbReference type="OMA" id="FRAINVC"/>
<dbReference type="InterPro" id="IPR013106">
    <property type="entry name" value="Ig_V-set"/>
</dbReference>
<dbReference type="InterPro" id="IPR013783">
    <property type="entry name" value="Ig-like_fold"/>
</dbReference>
<evidence type="ECO:0000313" key="3">
    <source>
        <dbReference type="Proteomes" id="UP000472267"/>
    </source>
</evidence>
<dbReference type="SUPFAM" id="SSF48726">
    <property type="entry name" value="Immunoglobulin"/>
    <property type="match status" value="1"/>
</dbReference>